<sequence>MGVMPSNCGSCDSSDGPQYQLSCHDSNFLYCRNCLTKTWFTAKDELVRCPHLRCREVCGFMPLHPLGQTLHLDNNFHDAECIEKIRNQPEVMNNLLGFTRDEAVATLQHVYSMFEDQIMDPIALGGIPGYITQSARDSFDANASSNPFYKKLLKELVSVPKMTTTPLELEEDLNVVLTHLLYTYTMRQFYSELAVWSIPLTDEQAIVEAACANYSAVQELKKNWTDIVRKWVDLLAWRHLERFAPLGGGAAERRREN</sequence>
<dbReference type="Proteomes" id="UP000799423">
    <property type="component" value="Unassembled WGS sequence"/>
</dbReference>
<name>A0A6A7AYV3_9PLEO</name>
<evidence type="ECO:0000313" key="1">
    <source>
        <dbReference type="EMBL" id="KAF2848476.1"/>
    </source>
</evidence>
<organism evidence="1 2">
    <name type="scientific">Plenodomus tracheiphilus IPT5</name>
    <dbReference type="NCBI Taxonomy" id="1408161"/>
    <lineage>
        <taxon>Eukaryota</taxon>
        <taxon>Fungi</taxon>
        <taxon>Dikarya</taxon>
        <taxon>Ascomycota</taxon>
        <taxon>Pezizomycotina</taxon>
        <taxon>Dothideomycetes</taxon>
        <taxon>Pleosporomycetidae</taxon>
        <taxon>Pleosporales</taxon>
        <taxon>Pleosporineae</taxon>
        <taxon>Leptosphaeriaceae</taxon>
        <taxon>Plenodomus</taxon>
    </lineage>
</organism>
<proteinExistence type="predicted"/>
<evidence type="ECO:0000313" key="2">
    <source>
        <dbReference type="Proteomes" id="UP000799423"/>
    </source>
</evidence>
<accession>A0A6A7AYV3</accession>
<dbReference type="EMBL" id="MU006317">
    <property type="protein sequence ID" value="KAF2848476.1"/>
    <property type="molecule type" value="Genomic_DNA"/>
</dbReference>
<reference evidence="1" key="1">
    <citation type="submission" date="2020-01" db="EMBL/GenBank/DDBJ databases">
        <authorList>
            <consortium name="DOE Joint Genome Institute"/>
            <person name="Haridas S."/>
            <person name="Albert R."/>
            <person name="Binder M."/>
            <person name="Bloem J."/>
            <person name="Labutti K."/>
            <person name="Salamov A."/>
            <person name="Andreopoulos B."/>
            <person name="Baker S.E."/>
            <person name="Barry K."/>
            <person name="Bills G."/>
            <person name="Bluhm B.H."/>
            <person name="Cannon C."/>
            <person name="Castanera R."/>
            <person name="Culley D.E."/>
            <person name="Daum C."/>
            <person name="Ezra D."/>
            <person name="Gonzalez J.B."/>
            <person name="Henrissat B."/>
            <person name="Kuo A."/>
            <person name="Liang C."/>
            <person name="Lipzen A."/>
            <person name="Lutzoni F."/>
            <person name="Magnuson J."/>
            <person name="Mondo S."/>
            <person name="Nolan M."/>
            <person name="Ohm R."/>
            <person name="Pangilinan J."/>
            <person name="Park H.-J."/>
            <person name="Ramirez L."/>
            <person name="Alfaro M."/>
            <person name="Sun H."/>
            <person name="Tritt A."/>
            <person name="Yoshinaga Y."/>
            <person name="Zwiers L.-H."/>
            <person name="Turgeon B.G."/>
            <person name="Goodwin S.B."/>
            <person name="Spatafora J.W."/>
            <person name="Crous P.W."/>
            <person name="Grigoriev I.V."/>
        </authorList>
    </citation>
    <scope>NUCLEOTIDE SEQUENCE</scope>
    <source>
        <strain evidence="1">IPT5</strain>
    </source>
</reference>
<protein>
    <submittedName>
        <fullName evidence="1">Uncharacterized protein</fullName>
    </submittedName>
</protein>
<keyword evidence="2" id="KW-1185">Reference proteome</keyword>
<gene>
    <name evidence="1" type="ORF">T440DRAFT_536260</name>
</gene>
<dbReference type="OrthoDB" id="3775470at2759"/>
<dbReference type="AlphaFoldDB" id="A0A6A7AYV3"/>